<dbReference type="WBParaSite" id="TCONS_00003840.p1">
    <property type="protein sequence ID" value="TCONS_00003840.p1"/>
    <property type="gene ID" value="XLOC_000477"/>
</dbReference>
<dbReference type="Gene3D" id="3.40.50.300">
    <property type="entry name" value="P-loop containing nucleotide triphosphate hydrolases"/>
    <property type="match status" value="1"/>
</dbReference>
<dbReference type="AlphaFoldDB" id="A0AAF5CYU5"/>
<keyword evidence="1" id="KW-1185">Reference proteome</keyword>
<evidence type="ECO:0000313" key="1">
    <source>
        <dbReference type="Proteomes" id="UP000035681"/>
    </source>
</evidence>
<dbReference type="Proteomes" id="UP000035681">
    <property type="component" value="Unplaced"/>
</dbReference>
<evidence type="ECO:0000313" key="2">
    <source>
        <dbReference type="WBParaSite" id="TCONS_00003840.p1"/>
    </source>
</evidence>
<reference evidence="2" key="1">
    <citation type="submission" date="2024-02" db="UniProtKB">
        <authorList>
            <consortium name="WormBaseParasite"/>
        </authorList>
    </citation>
    <scope>IDENTIFICATION</scope>
</reference>
<dbReference type="InterPro" id="IPR027417">
    <property type="entry name" value="P-loop_NTPase"/>
</dbReference>
<dbReference type="SUPFAM" id="SSF52540">
    <property type="entry name" value="P-loop containing nucleoside triphosphate hydrolases"/>
    <property type="match status" value="1"/>
</dbReference>
<protein>
    <submittedName>
        <fullName evidence="2">DEAD domain-containing protein</fullName>
    </submittedName>
</protein>
<sequence>MLYIIFINYKKFIFIILGILLIFKVQKIDTNLYKLKKCEMSMKKTLSSILQNTEEKNSLLLTPFHETIAKFKNDSEAYQRIIWGCFSIFRFEKCLSILEDSHLKNIKLASIKHWKEICSYARERKEDFYDFLNCERKHIFKAKSLCTMPTRNPNKTTLEMFCEDLYEYNKCYRSIDKKCGESALELAYILDEVVIESYINVVKLATHIIKIPGTCNWIMKPNIKEISKNKYKESRESKKYEKEVSTSFYKKNITNLNLLTKKNDIESDMISLSGNNGHHHTAKNHNLPSTTFQTNIYDDENEYKHDSFVENFETTDNQNEIFTDSYENNDGLFLENNSMIKANENLSTTKQSYNTIYHYDSNLKINSSDIMGQTKNTSTKNSLTSFFGLIKNKSNYICINYQHILLAIIFPINDHNIIINHYDDFNMHKDIIDRIGQLEYSLTPSKLTYATDIALHKNEKRNVRFSEFKEEDTFIYYFPLIVDRIHEQYPNGPEKKKPLIVFVTQSPESALKAYSMIEEFTKTLDIKIALSHQCRKMEMNLRSMRSPFHILVITIANLLHHVTKGIMRFGDLMYLVLFNLHEWNGTVNYIDLTNEMIKCGWDPKNKCSIIATSSELNEVTKNIYSDFSFRKHYDLTPSSKN</sequence>
<accession>A0AAF5CYU5</accession>
<name>A0AAF5CYU5_STRER</name>
<organism evidence="1 2">
    <name type="scientific">Strongyloides stercoralis</name>
    <name type="common">Threadworm</name>
    <dbReference type="NCBI Taxonomy" id="6248"/>
    <lineage>
        <taxon>Eukaryota</taxon>
        <taxon>Metazoa</taxon>
        <taxon>Ecdysozoa</taxon>
        <taxon>Nematoda</taxon>
        <taxon>Chromadorea</taxon>
        <taxon>Rhabditida</taxon>
        <taxon>Tylenchina</taxon>
        <taxon>Panagrolaimomorpha</taxon>
        <taxon>Strongyloidoidea</taxon>
        <taxon>Strongyloididae</taxon>
        <taxon>Strongyloides</taxon>
    </lineage>
</organism>
<proteinExistence type="predicted"/>